<dbReference type="EMBL" id="JAADJG010000340">
    <property type="protein sequence ID" value="KAF4448433.1"/>
    <property type="molecule type" value="Genomic_DNA"/>
</dbReference>
<keyword evidence="3 5" id="KW-1133">Transmembrane helix</keyword>
<dbReference type="GO" id="GO:0000324">
    <property type="term" value="C:fungal-type vacuole"/>
    <property type="evidence" value="ECO:0007669"/>
    <property type="project" value="TreeGrafter"/>
</dbReference>
<keyword evidence="7" id="KW-1185">Reference proteome</keyword>
<sequence length="251" mass="27675">MPYNHSINRQDAFGAGSPCNLDNCPIDWSIYGYRPSLVANILFAALFAAIGFIQIYLGFRWKPWGFMIGMILGCIFFFIGSIYVTLSKTIFCLGPDLSRFKPQLFYWVFIPFDTICLVLQAAGCAMSTGSGSNNLGVDISMAGLILQVIVLVAFIAAFGDYMIQLQDGYNGSLIKEEVPFIILEGSVIVVAAGCLCVGHPGLVFSKTRYMSVSRDAEKRLSLATNMHDEDSAYDSYNYGDNNDNSRQNDAF</sequence>
<evidence type="ECO:0000256" key="4">
    <source>
        <dbReference type="ARBA" id="ARBA00023136"/>
    </source>
</evidence>
<evidence type="ECO:0000313" key="6">
    <source>
        <dbReference type="EMBL" id="KAF4448433.1"/>
    </source>
</evidence>
<feature type="transmembrane region" description="Helical" evidence="5">
    <location>
        <begin position="64"/>
        <end position="84"/>
    </location>
</feature>
<dbReference type="GO" id="GO:0005886">
    <property type="term" value="C:plasma membrane"/>
    <property type="evidence" value="ECO:0007669"/>
    <property type="project" value="TreeGrafter"/>
</dbReference>
<feature type="transmembrane region" description="Helical" evidence="5">
    <location>
        <begin position="37"/>
        <end position="57"/>
    </location>
</feature>
<evidence type="ECO:0000256" key="1">
    <source>
        <dbReference type="ARBA" id="ARBA00004141"/>
    </source>
</evidence>
<feature type="transmembrane region" description="Helical" evidence="5">
    <location>
        <begin position="178"/>
        <end position="204"/>
    </location>
</feature>
<feature type="transmembrane region" description="Helical" evidence="5">
    <location>
        <begin position="104"/>
        <end position="123"/>
    </location>
</feature>
<dbReference type="PANTHER" id="PTHR31465">
    <property type="entry name" value="PROTEIN RTA1-RELATED"/>
    <property type="match status" value="1"/>
</dbReference>
<dbReference type="InterPro" id="IPR007568">
    <property type="entry name" value="RTA1"/>
</dbReference>
<accession>A0A8H4KF15</accession>
<evidence type="ECO:0000256" key="2">
    <source>
        <dbReference type="ARBA" id="ARBA00022692"/>
    </source>
</evidence>
<organism evidence="6 7">
    <name type="scientific">Fusarium austroafricanum</name>
    <dbReference type="NCBI Taxonomy" id="2364996"/>
    <lineage>
        <taxon>Eukaryota</taxon>
        <taxon>Fungi</taxon>
        <taxon>Dikarya</taxon>
        <taxon>Ascomycota</taxon>
        <taxon>Pezizomycotina</taxon>
        <taxon>Sordariomycetes</taxon>
        <taxon>Hypocreomycetidae</taxon>
        <taxon>Hypocreales</taxon>
        <taxon>Nectriaceae</taxon>
        <taxon>Fusarium</taxon>
        <taxon>Fusarium concolor species complex</taxon>
    </lineage>
</organism>
<protein>
    <submittedName>
        <fullName evidence="6">Uncharacterized protein</fullName>
    </submittedName>
</protein>
<comment type="subcellular location">
    <subcellularLocation>
        <location evidence="1">Membrane</location>
        <topology evidence="1">Multi-pass membrane protein</topology>
    </subcellularLocation>
</comment>
<dbReference type="PANTHER" id="PTHR31465:SF9">
    <property type="entry name" value="SPHINGOID LONG-CHAIN BASE TRANSPORTER RSB1"/>
    <property type="match status" value="1"/>
</dbReference>
<feature type="transmembrane region" description="Helical" evidence="5">
    <location>
        <begin position="135"/>
        <end position="158"/>
    </location>
</feature>
<dbReference type="Pfam" id="PF04479">
    <property type="entry name" value="RTA1"/>
    <property type="match status" value="1"/>
</dbReference>
<evidence type="ECO:0000313" key="7">
    <source>
        <dbReference type="Proteomes" id="UP000605986"/>
    </source>
</evidence>
<keyword evidence="2 5" id="KW-0812">Transmembrane</keyword>
<gene>
    <name evidence="6" type="ORF">F53441_8156</name>
</gene>
<evidence type="ECO:0000256" key="3">
    <source>
        <dbReference type="ARBA" id="ARBA00022989"/>
    </source>
</evidence>
<reference evidence="6" key="1">
    <citation type="submission" date="2020-01" db="EMBL/GenBank/DDBJ databases">
        <title>Identification and distribution of gene clusters putatively required for synthesis of sphingolipid metabolism inhibitors in phylogenetically diverse species of the filamentous fungus Fusarium.</title>
        <authorList>
            <person name="Kim H.-S."/>
            <person name="Busman M."/>
            <person name="Brown D.W."/>
            <person name="Divon H."/>
            <person name="Uhlig S."/>
            <person name="Proctor R.H."/>
        </authorList>
    </citation>
    <scope>NUCLEOTIDE SEQUENCE</scope>
    <source>
        <strain evidence="6">NRRL 53441</strain>
    </source>
</reference>
<comment type="caution">
    <text evidence="6">The sequence shown here is derived from an EMBL/GenBank/DDBJ whole genome shotgun (WGS) entry which is preliminary data.</text>
</comment>
<keyword evidence="4 5" id="KW-0472">Membrane</keyword>
<evidence type="ECO:0000256" key="5">
    <source>
        <dbReference type="SAM" id="Phobius"/>
    </source>
</evidence>
<proteinExistence type="predicted"/>
<dbReference type="OrthoDB" id="4521223at2759"/>
<dbReference type="Proteomes" id="UP000605986">
    <property type="component" value="Unassembled WGS sequence"/>
</dbReference>
<dbReference type="AlphaFoldDB" id="A0A8H4KF15"/>
<name>A0A8H4KF15_9HYPO</name>